<comment type="caution">
    <text evidence="10">The sequence shown here is derived from an EMBL/GenBank/DDBJ whole genome shotgun (WGS) entry which is preliminary data.</text>
</comment>
<dbReference type="SUPFAM" id="SSF48371">
    <property type="entry name" value="ARM repeat"/>
    <property type="match status" value="1"/>
</dbReference>
<comment type="subcellular location">
    <subcellularLocation>
        <location evidence="2">Cytoplasm</location>
    </subcellularLocation>
    <subcellularLocation>
        <location evidence="1">Nucleus</location>
    </subcellularLocation>
</comment>
<dbReference type="GO" id="GO:0005737">
    <property type="term" value="C:cytoplasm"/>
    <property type="evidence" value="ECO:0007669"/>
    <property type="project" value="UniProtKB-SubCell"/>
</dbReference>
<reference evidence="10 11" key="1">
    <citation type="submission" date="2024-06" db="EMBL/GenBank/DDBJ databases">
        <title>A chromosome-level genome assembly of beet webworm, Loxostege sticticalis.</title>
        <authorList>
            <person name="Zhang Y."/>
        </authorList>
    </citation>
    <scope>NUCLEOTIDE SEQUENCE [LARGE SCALE GENOMIC DNA]</scope>
    <source>
        <strain evidence="10">AQ028</strain>
        <tissue evidence="10">Male pupae</tissue>
    </source>
</reference>
<dbReference type="InterPro" id="IPR040016">
    <property type="entry name" value="XPO6"/>
</dbReference>
<sequence>NIINRQWISLTDMEKTEIRLTLWNELIAKHEVMLYFIRNKLAALMVSIARYDWPHLYPDFFTNIVELIKCDGRRCLLGLVLAQAASEELGAARDTGVLLPSARRHQLERLMLKGMPQLLAALSGILEKNAQKEGQSNPPPSPTSGIPQTSALPDLLANAHDVHNVDKALNMEIVVKCLSTLQHLFSWLPLSSHVPPSLVTTVFYWGSIATQSQSIEAALGGLGGVCELLYRRYAPPSSATTALRLHHCALRLLRHLTHNHMNITHVHHDYLNKLAEFLKLFVSLHFKRLEAEPEFNAIEFLSYLFQYTFQVPTCAIFVNCLDIWIQFIDILKPEDTAKYWEALQALVDRVLNKIQFQHNKSQLQHLDNDICDDDGETEWQTFLKHCIECIARVAELAPLDIFTNVLERWQCLVGVHTRAATRAAGGAGAAPDAERLLAALLDLATLTRVLGRLAPALLTDYTVSEPESGHIAAGAALVERTCAALGGAALTRPHRAPHSPAHAHAHVQVHAEMFACMGAWCCYASDCGISTHTMEGLFASAVPFLMPHEIPEPPLLCHAAAHLLLSLSKNVKVTSDPVSLVGDLYNHAQRSLHYLEPKTASVVREALLSLLLPRGSPSTVGSVPNSGEAARGLLAAWTSALPHAGPALALPPLTTLLHSFAHANTNAKKVIAESIQGAAETSLRMLCEPAYASAETEITEFFLALFTALLPQLGNFAFTAIDVFLEVAQRGGTDGSLERLVECVRLGVEAGGGGVKVRAVLALLHHHALPRARDTAPDLARAAHRLLASVLIHRWRYFFTHKCEGEESARRVGELRDALAALGRALLQPDIELLRINIATLDALNTKWKLYHKMIFRTEFLSEFLSVLLASLAEGGARALLRDEVVGAVHSMAAVDFHAFRTAFLPHFLHALPGIAPQHKQQLADFPPDTDLPTFTQNILRLMNDVNCYRAYNALAPAAAGMST</sequence>
<evidence type="ECO:0000256" key="2">
    <source>
        <dbReference type="ARBA" id="ARBA00004496"/>
    </source>
</evidence>
<protein>
    <recommendedName>
        <fullName evidence="9">Exportin-1/Importin-beta-like domain-containing protein</fullName>
    </recommendedName>
</protein>
<feature type="region of interest" description="Disordered" evidence="8">
    <location>
        <begin position="130"/>
        <end position="150"/>
    </location>
</feature>
<accession>A0ABD0T5Z6</accession>
<dbReference type="GO" id="GO:0005634">
    <property type="term" value="C:nucleus"/>
    <property type="evidence" value="ECO:0007669"/>
    <property type="project" value="UniProtKB-SubCell"/>
</dbReference>
<dbReference type="InterPro" id="IPR013598">
    <property type="entry name" value="Exportin-1/Importin-b-like"/>
</dbReference>
<evidence type="ECO:0000259" key="9">
    <source>
        <dbReference type="Pfam" id="PF08389"/>
    </source>
</evidence>
<evidence type="ECO:0000256" key="8">
    <source>
        <dbReference type="SAM" id="MobiDB-lite"/>
    </source>
</evidence>
<gene>
    <name evidence="10" type="ORF">ABMA28_016818</name>
</gene>
<dbReference type="Pfam" id="PF08389">
    <property type="entry name" value="Xpo1"/>
    <property type="match status" value="1"/>
</dbReference>
<evidence type="ECO:0000256" key="5">
    <source>
        <dbReference type="ARBA" id="ARBA00022490"/>
    </source>
</evidence>
<dbReference type="EMBL" id="JBEDNZ010000009">
    <property type="protein sequence ID" value="KAL0838769.1"/>
    <property type="molecule type" value="Genomic_DNA"/>
</dbReference>
<evidence type="ECO:0000256" key="4">
    <source>
        <dbReference type="ARBA" id="ARBA00022448"/>
    </source>
</evidence>
<dbReference type="GO" id="GO:0006913">
    <property type="term" value="P:nucleocytoplasmic transport"/>
    <property type="evidence" value="ECO:0007669"/>
    <property type="project" value="UniProtKB-ARBA"/>
</dbReference>
<dbReference type="PANTHER" id="PTHR21452">
    <property type="entry name" value="EXPORTIN-6"/>
    <property type="match status" value="1"/>
</dbReference>
<evidence type="ECO:0000256" key="6">
    <source>
        <dbReference type="ARBA" id="ARBA00022927"/>
    </source>
</evidence>
<keyword evidence="5" id="KW-0963">Cytoplasm</keyword>
<comment type="similarity">
    <text evidence="3">Belongs to the exportin family.</text>
</comment>
<proteinExistence type="inferred from homology"/>
<evidence type="ECO:0000313" key="10">
    <source>
        <dbReference type="EMBL" id="KAL0838769.1"/>
    </source>
</evidence>
<dbReference type="PANTHER" id="PTHR21452:SF4">
    <property type="entry name" value="EXPORTIN-6"/>
    <property type="match status" value="1"/>
</dbReference>
<feature type="non-terminal residue" evidence="10">
    <location>
        <position position="1"/>
    </location>
</feature>
<evidence type="ECO:0000313" key="11">
    <source>
        <dbReference type="Proteomes" id="UP001549921"/>
    </source>
</evidence>
<organism evidence="10 11">
    <name type="scientific">Loxostege sticticalis</name>
    <name type="common">Beet webworm moth</name>
    <dbReference type="NCBI Taxonomy" id="481309"/>
    <lineage>
        <taxon>Eukaryota</taxon>
        <taxon>Metazoa</taxon>
        <taxon>Ecdysozoa</taxon>
        <taxon>Arthropoda</taxon>
        <taxon>Hexapoda</taxon>
        <taxon>Insecta</taxon>
        <taxon>Pterygota</taxon>
        <taxon>Neoptera</taxon>
        <taxon>Endopterygota</taxon>
        <taxon>Lepidoptera</taxon>
        <taxon>Glossata</taxon>
        <taxon>Ditrysia</taxon>
        <taxon>Pyraloidea</taxon>
        <taxon>Crambidae</taxon>
        <taxon>Pyraustinae</taxon>
        <taxon>Loxostege</taxon>
    </lineage>
</organism>
<name>A0ABD0T5Z6_LOXSC</name>
<keyword evidence="6" id="KW-0653">Protein transport</keyword>
<evidence type="ECO:0000256" key="1">
    <source>
        <dbReference type="ARBA" id="ARBA00004123"/>
    </source>
</evidence>
<evidence type="ECO:0000256" key="7">
    <source>
        <dbReference type="ARBA" id="ARBA00023242"/>
    </source>
</evidence>
<dbReference type="InterPro" id="IPR011989">
    <property type="entry name" value="ARM-like"/>
</dbReference>
<evidence type="ECO:0000256" key="3">
    <source>
        <dbReference type="ARBA" id="ARBA00009466"/>
    </source>
</evidence>
<dbReference type="Gene3D" id="1.25.10.10">
    <property type="entry name" value="Leucine-rich Repeat Variant"/>
    <property type="match status" value="1"/>
</dbReference>
<dbReference type="Proteomes" id="UP001549921">
    <property type="component" value="Unassembled WGS sequence"/>
</dbReference>
<dbReference type="InterPro" id="IPR016024">
    <property type="entry name" value="ARM-type_fold"/>
</dbReference>
<dbReference type="AlphaFoldDB" id="A0ABD0T5Z6"/>
<keyword evidence="7" id="KW-0539">Nucleus</keyword>
<dbReference type="GO" id="GO:0015031">
    <property type="term" value="P:protein transport"/>
    <property type="evidence" value="ECO:0007669"/>
    <property type="project" value="UniProtKB-KW"/>
</dbReference>
<feature type="domain" description="Exportin-1/Importin-beta-like" evidence="9">
    <location>
        <begin position="36"/>
        <end position="203"/>
    </location>
</feature>
<keyword evidence="4" id="KW-0813">Transport</keyword>